<dbReference type="OrthoDB" id="408533at2759"/>
<accession>A0A812R3H5</accession>
<reference evidence="6" key="1">
    <citation type="submission" date="2021-02" db="EMBL/GenBank/DDBJ databases">
        <authorList>
            <person name="Dougan E. K."/>
            <person name="Rhodes N."/>
            <person name="Thang M."/>
            <person name="Chan C."/>
        </authorList>
    </citation>
    <scope>NUCLEOTIDE SEQUENCE</scope>
</reference>
<dbReference type="Gene3D" id="3.60.21.10">
    <property type="match status" value="1"/>
</dbReference>
<dbReference type="InterPro" id="IPR011992">
    <property type="entry name" value="EF-hand-dom_pair"/>
</dbReference>
<dbReference type="InterPro" id="IPR008334">
    <property type="entry name" value="5'-Nucleotdase_C"/>
</dbReference>
<dbReference type="Proteomes" id="UP000604046">
    <property type="component" value="Unassembled WGS sequence"/>
</dbReference>
<dbReference type="Gene3D" id="1.10.238.10">
    <property type="entry name" value="EF-hand"/>
    <property type="match status" value="1"/>
</dbReference>
<keyword evidence="7" id="KW-1185">Reference proteome</keyword>
<dbReference type="EMBL" id="CAJNDS010002297">
    <property type="protein sequence ID" value="CAE7417777.1"/>
    <property type="molecule type" value="Genomic_DNA"/>
</dbReference>
<dbReference type="Pfam" id="PF00149">
    <property type="entry name" value="Metallophos"/>
    <property type="match status" value="1"/>
</dbReference>
<dbReference type="AlphaFoldDB" id="A0A812R3H5"/>
<dbReference type="PROSITE" id="PS50222">
    <property type="entry name" value="EF_HAND_2"/>
    <property type="match status" value="2"/>
</dbReference>
<evidence type="ECO:0000256" key="1">
    <source>
        <dbReference type="ARBA" id="ARBA00006654"/>
    </source>
</evidence>
<name>A0A812R3H5_9DINO</name>
<protein>
    <submittedName>
        <fullName evidence="6">MggB protein</fullName>
    </submittedName>
</protein>
<evidence type="ECO:0000256" key="3">
    <source>
        <dbReference type="ARBA" id="ARBA00022837"/>
    </source>
</evidence>
<dbReference type="PANTHER" id="PTHR11575">
    <property type="entry name" value="5'-NUCLEOTIDASE-RELATED"/>
    <property type="match status" value="1"/>
</dbReference>
<dbReference type="InterPro" id="IPR006179">
    <property type="entry name" value="5_nucleotidase/apyrase"/>
</dbReference>
<dbReference type="InterPro" id="IPR002048">
    <property type="entry name" value="EF_hand_dom"/>
</dbReference>
<dbReference type="SUPFAM" id="SSF55816">
    <property type="entry name" value="5'-nucleotidase (syn. UDP-sugar hydrolase), C-terminal domain"/>
    <property type="match status" value="1"/>
</dbReference>
<dbReference type="Pfam" id="PF13202">
    <property type="entry name" value="EF-hand_5"/>
    <property type="match status" value="1"/>
</dbReference>
<comment type="similarity">
    <text evidence="1">Belongs to the 5'-nucleotidase family.</text>
</comment>
<comment type="caution">
    <text evidence="6">The sequence shown here is derived from an EMBL/GenBank/DDBJ whole genome shotgun (WGS) entry which is preliminary data.</text>
</comment>
<feature type="compositionally biased region" description="Polar residues" evidence="4">
    <location>
        <begin position="9"/>
        <end position="48"/>
    </location>
</feature>
<evidence type="ECO:0000259" key="5">
    <source>
        <dbReference type="PROSITE" id="PS50222"/>
    </source>
</evidence>
<dbReference type="InterPro" id="IPR004843">
    <property type="entry name" value="Calcineurin-like_PHP"/>
</dbReference>
<dbReference type="Pfam" id="PF02872">
    <property type="entry name" value="5_nucleotid_C"/>
    <property type="match status" value="1"/>
</dbReference>
<dbReference type="PANTHER" id="PTHR11575:SF48">
    <property type="entry name" value="5'-NUCLEOTIDASE"/>
    <property type="match status" value="1"/>
</dbReference>
<proteinExistence type="inferred from homology"/>
<feature type="domain" description="EF-hand" evidence="5">
    <location>
        <begin position="535"/>
        <end position="570"/>
    </location>
</feature>
<feature type="region of interest" description="Disordered" evidence="4">
    <location>
        <begin position="1"/>
        <end position="48"/>
    </location>
</feature>
<dbReference type="InterPro" id="IPR018247">
    <property type="entry name" value="EF_Hand_1_Ca_BS"/>
</dbReference>
<dbReference type="SUPFAM" id="SSF56300">
    <property type="entry name" value="Metallo-dependent phosphatases"/>
    <property type="match status" value="1"/>
</dbReference>
<evidence type="ECO:0000313" key="7">
    <source>
        <dbReference type="Proteomes" id="UP000604046"/>
    </source>
</evidence>
<dbReference type="GO" id="GO:0016787">
    <property type="term" value="F:hydrolase activity"/>
    <property type="evidence" value="ECO:0007669"/>
    <property type="project" value="InterPro"/>
</dbReference>
<dbReference type="Gene3D" id="3.90.780.10">
    <property type="entry name" value="5'-Nucleotidase, C-terminal domain"/>
    <property type="match status" value="1"/>
</dbReference>
<feature type="domain" description="EF-hand" evidence="5">
    <location>
        <begin position="572"/>
        <end position="602"/>
    </location>
</feature>
<dbReference type="InterPro" id="IPR029052">
    <property type="entry name" value="Metallo-depent_PP-like"/>
</dbReference>
<gene>
    <name evidence="6" type="primary">mggB</name>
    <name evidence="6" type="ORF">SNAT2548_LOCUS22722</name>
</gene>
<keyword evidence="3" id="KW-0106">Calcium</keyword>
<dbReference type="SUPFAM" id="SSF47473">
    <property type="entry name" value="EF-hand"/>
    <property type="match status" value="1"/>
</dbReference>
<evidence type="ECO:0000313" key="6">
    <source>
        <dbReference type="EMBL" id="CAE7417777.1"/>
    </source>
</evidence>
<evidence type="ECO:0000256" key="4">
    <source>
        <dbReference type="SAM" id="MobiDB-lite"/>
    </source>
</evidence>
<sequence>MGCCASAPAQVQQPSEPLQKSAQQPSEPLQTSVEQPSEQPSEPLQTSVPVEVRVGRPPDAHGQFLRMLSINDVYILDNYASFAAAVQMHRKLGATLGCVVTSHMNGDFLSPCMHTALDGGTTMMQGLNYAKLDYVCLGNHEFDMDKKQLESRLPLFKGKIVNTNGEDPELRSLPKYDVVTVGKRKALIAGLCIRDKSIYSEKNCPTMLPFLDSCLTAWKSSNANVDILVPMTHQLIEDDRAFALEIQQDPTLRGKVPVILGGHEHTVFEERAGESLIVKTGQDGANIAIVDVWWTATGEVKSRHVLVPASSFQPEAEAAAWAKDREDFLVKAMKATLMELPSKMSTKMVRFEQSDLAGFLLQKLKRGLHQHGADVVIMNGGDVHGRADYEPGPFTLGDLYKELAYDEAYAVVPMKGSILEEAVKFSRTGSDQKPAFLHLDQDCTTDAENNILTINQQPFDATREYKVGVQRVLLLGMNSITPLVEYGTANGVPDEECCPMAKPTIIEVCMKDMWRNLLGYSSWDQNRDGNLEPSELRAGLRAAFKEMDKDQSGLADAAEVETFLKTRSPNNASVSLAHQLLLAADKDGNGMVQIEELANFLH</sequence>
<evidence type="ECO:0000256" key="2">
    <source>
        <dbReference type="ARBA" id="ARBA00022729"/>
    </source>
</evidence>
<organism evidence="6 7">
    <name type="scientific">Symbiodinium natans</name>
    <dbReference type="NCBI Taxonomy" id="878477"/>
    <lineage>
        <taxon>Eukaryota</taxon>
        <taxon>Sar</taxon>
        <taxon>Alveolata</taxon>
        <taxon>Dinophyceae</taxon>
        <taxon>Suessiales</taxon>
        <taxon>Symbiodiniaceae</taxon>
        <taxon>Symbiodinium</taxon>
    </lineage>
</organism>
<dbReference type="PROSITE" id="PS00018">
    <property type="entry name" value="EF_HAND_1"/>
    <property type="match status" value="1"/>
</dbReference>
<dbReference type="GO" id="GO:0009166">
    <property type="term" value="P:nucleotide catabolic process"/>
    <property type="evidence" value="ECO:0007669"/>
    <property type="project" value="InterPro"/>
</dbReference>
<keyword evidence="2" id="KW-0732">Signal</keyword>
<dbReference type="CDD" id="cd00051">
    <property type="entry name" value="EFh"/>
    <property type="match status" value="1"/>
</dbReference>
<dbReference type="InterPro" id="IPR036907">
    <property type="entry name" value="5'-Nucleotdase_C_sf"/>
</dbReference>
<dbReference type="GO" id="GO:0005509">
    <property type="term" value="F:calcium ion binding"/>
    <property type="evidence" value="ECO:0007669"/>
    <property type="project" value="InterPro"/>
</dbReference>